<organism evidence="1 2">
    <name type="scientific">Marinimicrococcus flavescens</name>
    <dbReference type="NCBI Taxonomy" id="3031815"/>
    <lineage>
        <taxon>Bacteria</taxon>
        <taxon>Pseudomonadati</taxon>
        <taxon>Pseudomonadota</taxon>
        <taxon>Alphaproteobacteria</taxon>
        <taxon>Geminicoccales</taxon>
        <taxon>Geminicoccaceae</taxon>
        <taxon>Marinimicrococcus</taxon>
    </lineage>
</organism>
<accession>A0AAP3UX90</accession>
<keyword evidence="1" id="KW-0540">Nuclease</keyword>
<protein>
    <submittedName>
        <fullName evidence="1">HNH endonuclease</fullName>
    </submittedName>
</protein>
<dbReference type="CDD" id="cd00085">
    <property type="entry name" value="HNHc"/>
    <property type="match status" value="1"/>
</dbReference>
<dbReference type="RefSeq" id="WP_327787351.1">
    <property type="nucleotide sequence ID" value="NZ_JARGEQ010000006.1"/>
</dbReference>
<keyword evidence="2" id="KW-1185">Reference proteome</keyword>
<keyword evidence="1" id="KW-0255">Endonuclease</keyword>
<comment type="caution">
    <text evidence="1">The sequence shown here is derived from an EMBL/GenBank/DDBJ whole genome shotgun (WGS) entry which is preliminary data.</text>
</comment>
<gene>
    <name evidence="1" type="ORF">PZ740_00925</name>
</gene>
<dbReference type="EMBL" id="JARGEQ010000006">
    <property type="protein sequence ID" value="MDF1584943.1"/>
    <property type="molecule type" value="Genomic_DNA"/>
</dbReference>
<sequence>MPEPAAGRGELGPCPVCGRPMLAGPSVDRHHFLPKSRGGRAREHVHRICHRKIHSLLTEVEFERDFADPERLRAHPEIARFVRWLSGKPPEFWAPTATSNSKARGRR</sequence>
<dbReference type="AlphaFoldDB" id="A0AAP3UX90"/>
<proteinExistence type="predicted"/>
<reference evidence="1 2" key="1">
    <citation type="submission" date="2023-03" db="EMBL/GenBank/DDBJ databases">
        <title>YIM 152171 draft genome.</title>
        <authorList>
            <person name="Yang Z."/>
        </authorList>
    </citation>
    <scope>NUCLEOTIDE SEQUENCE [LARGE SCALE GENOMIC DNA]</scope>
    <source>
        <strain evidence="1 2">YIM 152171</strain>
    </source>
</reference>
<name>A0AAP3UX90_9PROT</name>
<evidence type="ECO:0000313" key="1">
    <source>
        <dbReference type="EMBL" id="MDF1584943.1"/>
    </source>
</evidence>
<dbReference type="GO" id="GO:0004519">
    <property type="term" value="F:endonuclease activity"/>
    <property type="evidence" value="ECO:0007669"/>
    <property type="project" value="UniProtKB-KW"/>
</dbReference>
<dbReference type="InterPro" id="IPR003615">
    <property type="entry name" value="HNH_nuc"/>
</dbReference>
<keyword evidence="1" id="KW-0378">Hydrolase</keyword>
<evidence type="ECO:0000313" key="2">
    <source>
        <dbReference type="Proteomes" id="UP001301140"/>
    </source>
</evidence>
<dbReference type="Proteomes" id="UP001301140">
    <property type="component" value="Unassembled WGS sequence"/>
</dbReference>